<dbReference type="EMBL" id="BAABBO010000009">
    <property type="protein sequence ID" value="GAA3963652.1"/>
    <property type="molecule type" value="Genomic_DNA"/>
</dbReference>
<reference evidence="2" key="1">
    <citation type="journal article" date="2019" name="Int. J. Syst. Evol. Microbiol.">
        <title>The Global Catalogue of Microorganisms (GCM) 10K type strain sequencing project: providing services to taxonomists for standard genome sequencing and annotation.</title>
        <authorList>
            <consortium name="The Broad Institute Genomics Platform"/>
            <consortium name="The Broad Institute Genome Sequencing Center for Infectious Disease"/>
            <person name="Wu L."/>
            <person name="Ma J."/>
        </authorList>
    </citation>
    <scope>NUCLEOTIDE SEQUENCE [LARGE SCALE GENOMIC DNA]</scope>
    <source>
        <strain evidence="2">JCM 17555</strain>
    </source>
</reference>
<accession>A0ABP7PE15</accession>
<sequence>MTPFYCTIPEPQFMTITEQPMFRSALSYSRPVRLILLALAVTTVLAGCSDDSKKGGSATLDPEDELPEGNIFDGRVIDGYLRNAFVWMDLNGNNDYEVNEPSAETGKFGLFSFTEAQLAGIENPAAYPLLAFVESGKVVDEDLIAFNAATPEEEAPGLVLRSYTLKAPPGVRFITPFSTLTAAYINQQAEANAADPAYVPLDFRTAGTAVSALLELNTNLLRDYVAESEWRLHGYSKAITKALQAETEKLVEAAGSPTKGSRDVIDRIPPEIVRDSHLALLADVALWLPVANRYAEEVRTPGNLLGMPLRRIERHMRMVLGVDTPLAISKIQWFAGNLAASSSRNDLESNTVSLSSISAGGVNMIETCEDTANLACERFAETDFTYGVFGRVLQQNVFGAIELQFLPHPIFGFQPHTTFRPESTEVARPAPDPEVAVSYLEPKPAVESAVSGARVSVNTRDFANRLFEGYSDLGQRPDDPNTWEVRLGSEGETCAAYSTYYVEAEETSRNPSGATTGCLDYLWRFSFDVAGRIINESVIQLSPFRVYRVTRAYEAVDGDEPTSLKLLSISMQADRSVSLANPSVRSELLGGPATSDAPLEKLEDLTVSARKVEAAIPEEEPAGAAERFQRIVETPTLDAESVQAGLNQLAPQFSDLFGFNPIGIIFSDTEEACSLLPAGAEAVAPVELASFNYSGDRLTSVCRPNLGCPINTDESRLTASWCWHLEYESQRPVTAYLEQIPANTPPQGPSSNNIVMLQRFQYEPLVDLLDDSAKNN</sequence>
<protein>
    <recommendedName>
        <fullName evidence="3">Lipoprotein</fullName>
    </recommendedName>
</protein>
<evidence type="ECO:0000313" key="1">
    <source>
        <dbReference type="EMBL" id="GAA3963652.1"/>
    </source>
</evidence>
<evidence type="ECO:0000313" key="2">
    <source>
        <dbReference type="Proteomes" id="UP001501337"/>
    </source>
</evidence>
<name>A0ABP7PE15_9GAMM</name>
<comment type="caution">
    <text evidence="1">The sequence shown here is derived from an EMBL/GenBank/DDBJ whole genome shotgun (WGS) entry which is preliminary data.</text>
</comment>
<organism evidence="1 2">
    <name type="scientific">Allohahella marinimesophila</name>
    <dbReference type="NCBI Taxonomy" id="1054972"/>
    <lineage>
        <taxon>Bacteria</taxon>
        <taxon>Pseudomonadati</taxon>
        <taxon>Pseudomonadota</taxon>
        <taxon>Gammaproteobacteria</taxon>
        <taxon>Oceanospirillales</taxon>
        <taxon>Hahellaceae</taxon>
        <taxon>Allohahella</taxon>
    </lineage>
</organism>
<dbReference type="Proteomes" id="UP001501337">
    <property type="component" value="Unassembled WGS sequence"/>
</dbReference>
<evidence type="ECO:0008006" key="3">
    <source>
        <dbReference type="Google" id="ProtNLM"/>
    </source>
</evidence>
<gene>
    <name evidence="1" type="ORF">GCM10022278_21820</name>
</gene>
<keyword evidence="2" id="KW-1185">Reference proteome</keyword>
<proteinExistence type="predicted"/>